<sequence>MGQSNSTLTNTPPPQPSPSPSPMPSLEDVRDVPYRILSTTNKALGDLGGTIVSIAKPVISSLPGRKKTPPVPLLPPPPPPSLASQIALWVRANPGKTVLGSMFISAAVIGGSLSYKAGKMHQKQAKKRKIVRGTDGTKRELVVVTNVATTEGAVLALDLDECGFIVFVGVPDQSKADEVLSWGRTDIHPVIIADPSNAGDLDNLISRVSNFLDEHNGPLRGTHEGVVSSNTGTPTPSFHSPVFSASSSFMLVGYEALALSAGDIRLSEAEAERSEFVPIQHSVGKYHKNEPQFRLSAVIVNPYETVVGSIEDLDVEAWRQCLDINVTGTILVVQRLLPLLKKTLTLSTSRRSPRIILITSAVAGNIGLPNQSAICASHHAIVSVADSLRREIQHKGIDVVSIRLGIMESSRSTAARKIKIVNAGNVGLFSSSYTNSIEFLKSAFKQPLTSQELCKATFNAVVDANPPITQAVGRGSFEYSFVGWAVPKRVIDWSIRCAAVRARTATPVARDTTL</sequence>
<dbReference type="Pfam" id="PF08643">
    <property type="entry name" value="DUF1776"/>
    <property type="match status" value="1"/>
</dbReference>
<dbReference type="Gene3D" id="3.40.50.720">
    <property type="entry name" value="NAD(P)-binding Rossmann-like Domain"/>
    <property type="match status" value="1"/>
</dbReference>
<feature type="compositionally biased region" description="Low complexity" evidence="1">
    <location>
        <begin position="1"/>
        <end position="10"/>
    </location>
</feature>
<name>A0A9P6MVL4_9FUNG</name>
<reference evidence="2" key="1">
    <citation type="journal article" date="2020" name="Fungal Divers.">
        <title>Resolving the Mortierellaceae phylogeny through synthesis of multi-gene phylogenetics and phylogenomics.</title>
        <authorList>
            <person name="Vandepol N."/>
            <person name="Liber J."/>
            <person name="Desiro A."/>
            <person name="Na H."/>
            <person name="Kennedy M."/>
            <person name="Barry K."/>
            <person name="Grigoriev I.V."/>
            <person name="Miller A.N."/>
            <person name="O'Donnell K."/>
            <person name="Stajich J.E."/>
            <person name="Bonito G."/>
        </authorList>
    </citation>
    <scope>NUCLEOTIDE SEQUENCE</scope>
    <source>
        <strain evidence="2">NRRL 2769</strain>
    </source>
</reference>
<organism evidence="2 3">
    <name type="scientific">Entomortierella chlamydospora</name>
    <dbReference type="NCBI Taxonomy" id="101097"/>
    <lineage>
        <taxon>Eukaryota</taxon>
        <taxon>Fungi</taxon>
        <taxon>Fungi incertae sedis</taxon>
        <taxon>Mucoromycota</taxon>
        <taxon>Mortierellomycotina</taxon>
        <taxon>Mortierellomycetes</taxon>
        <taxon>Mortierellales</taxon>
        <taxon>Mortierellaceae</taxon>
        <taxon>Entomortierella</taxon>
    </lineage>
</organism>
<gene>
    <name evidence="2" type="ORF">BGZ80_009941</name>
</gene>
<dbReference type="InterPro" id="IPR013952">
    <property type="entry name" value="DUF1776_fun"/>
</dbReference>
<dbReference type="SUPFAM" id="SSF51735">
    <property type="entry name" value="NAD(P)-binding Rossmann-fold domains"/>
    <property type="match status" value="1"/>
</dbReference>
<dbReference type="AlphaFoldDB" id="A0A9P6MVL4"/>
<feature type="region of interest" description="Disordered" evidence="1">
    <location>
        <begin position="1"/>
        <end position="31"/>
    </location>
</feature>
<dbReference type="GO" id="GO:0008202">
    <property type="term" value="P:steroid metabolic process"/>
    <property type="evidence" value="ECO:0007669"/>
    <property type="project" value="TreeGrafter"/>
</dbReference>
<evidence type="ECO:0000256" key="1">
    <source>
        <dbReference type="SAM" id="MobiDB-lite"/>
    </source>
</evidence>
<dbReference type="PANTHER" id="PTHR43313">
    <property type="entry name" value="SHORT-CHAIN DEHYDROGENASE/REDUCTASE FAMILY 9C"/>
    <property type="match status" value="1"/>
</dbReference>
<protein>
    <submittedName>
        <fullName evidence="2">Uncharacterized protein</fullName>
    </submittedName>
</protein>
<dbReference type="PANTHER" id="PTHR43313:SF1">
    <property type="entry name" value="3BETA-HYDROXYSTEROID DEHYDROGENASE DHS-16"/>
    <property type="match status" value="1"/>
</dbReference>
<dbReference type="EMBL" id="JAAAID010000642">
    <property type="protein sequence ID" value="KAG0015284.1"/>
    <property type="molecule type" value="Genomic_DNA"/>
</dbReference>
<comment type="caution">
    <text evidence="2">The sequence shown here is derived from an EMBL/GenBank/DDBJ whole genome shotgun (WGS) entry which is preliminary data.</text>
</comment>
<dbReference type="GO" id="GO:0016491">
    <property type="term" value="F:oxidoreductase activity"/>
    <property type="evidence" value="ECO:0007669"/>
    <property type="project" value="TreeGrafter"/>
</dbReference>
<feature type="compositionally biased region" description="Pro residues" evidence="1">
    <location>
        <begin position="11"/>
        <end position="23"/>
    </location>
</feature>
<dbReference type="OrthoDB" id="9876299at2759"/>
<evidence type="ECO:0000313" key="2">
    <source>
        <dbReference type="EMBL" id="KAG0015284.1"/>
    </source>
</evidence>
<evidence type="ECO:0000313" key="3">
    <source>
        <dbReference type="Proteomes" id="UP000703661"/>
    </source>
</evidence>
<keyword evidence="3" id="KW-1185">Reference proteome</keyword>
<dbReference type="InterPro" id="IPR036291">
    <property type="entry name" value="NAD(P)-bd_dom_sf"/>
</dbReference>
<accession>A0A9P6MVL4</accession>
<dbReference type="Proteomes" id="UP000703661">
    <property type="component" value="Unassembled WGS sequence"/>
</dbReference>
<proteinExistence type="predicted"/>